<evidence type="ECO:0000256" key="9">
    <source>
        <dbReference type="SAM" id="MobiDB-lite"/>
    </source>
</evidence>
<dbReference type="InterPro" id="IPR050121">
    <property type="entry name" value="Cytochrome_P450_monoxygenase"/>
</dbReference>
<dbReference type="PANTHER" id="PTHR24305">
    <property type="entry name" value="CYTOCHROME P450"/>
    <property type="match status" value="1"/>
</dbReference>
<proteinExistence type="predicted"/>
<gene>
    <name evidence="11" type="ORF">B0I36DRAFT_388717</name>
</gene>
<comment type="caution">
    <text evidence="11">The sequence shown here is derived from an EMBL/GenBank/DDBJ whole genome shotgun (WGS) entry which is preliminary data.</text>
</comment>
<dbReference type="AlphaFoldDB" id="A0A9P8XXX5"/>
<keyword evidence="4 8" id="KW-0479">Metal-binding</keyword>
<evidence type="ECO:0000256" key="7">
    <source>
        <dbReference type="ARBA" id="ARBA00023033"/>
    </source>
</evidence>
<dbReference type="OrthoDB" id="10029320at2759"/>
<dbReference type="InterPro" id="IPR002401">
    <property type="entry name" value="Cyt_P450_E_grp-I"/>
</dbReference>
<keyword evidence="7" id="KW-0503">Monooxygenase</keyword>
<keyword evidence="10" id="KW-1133">Transmembrane helix</keyword>
<name>A0A9P8XXX5_9PEZI</name>
<evidence type="ECO:0000256" key="8">
    <source>
        <dbReference type="PIRSR" id="PIRSR602401-1"/>
    </source>
</evidence>
<comment type="pathway">
    <text evidence="2">Secondary metabolite biosynthesis.</text>
</comment>
<dbReference type="PANTHER" id="PTHR24305:SF107">
    <property type="entry name" value="P450, PUTATIVE (EUROFUNG)-RELATED"/>
    <property type="match status" value="1"/>
</dbReference>
<dbReference type="Proteomes" id="UP000756346">
    <property type="component" value="Unassembled WGS sequence"/>
</dbReference>
<feature type="binding site" description="axial binding residue" evidence="8">
    <location>
        <position position="557"/>
    </location>
    <ligand>
        <name>heme</name>
        <dbReference type="ChEBI" id="CHEBI:30413"/>
    </ligand>
    <ligandPart>
        <name>Fe</name>
        <dbReference type="ChEBI" id="CHEBI:18248"/>
    </ligandPart>
</feature>
<accession>A0A9P8XXX5</accession>
<keyword evidence="3 8" id="KW-0349">Heme</keyword>
<dbReference type="InterPro" id="IPR036396">
    <property type="entry name" value="Cyt_P450_sf"/>
</dbReference>
<protein>
    <submittedName>
        <fullName evidence="11">Cytochrome P450</fullName>
    </submittedName>
</protein>
<keyword evidence="12" id="KW-1185">Reference proteome</keyword>
<evidence type="ECO:0000313" key="11">
    <source>
        <dbReference type="EMBL" id="KAH7018522.1"/>
    </source>
</evidence>
<dbReference type="GeneID" id="70190813"/>
<evidence type="ECO:0000256" key="10">
    <source>
        <dbReference type="SAM" id="Phobius"/>
    </source>
</evidence>
<dbReference type="GO" id="GO:0004497">
    <property type="term" value="F:monooxygenase activity"/>
    <property type="evidence" value="ECO:0007669"/>
    <property type="project" value="UniProtKB-KW"/>
</dbReference>
<dbReference type="InterPro" id="IPR001128">
    <property type="entry name" value="Cyt_P450"/>
</dbReference>
<keyword evidence="5" id="KW-0560">Oxidoreductase</keyword>
<keyword evidence="10" id="KW-0472">Membrane</keyword>
<evidence type="ECO:0000313" key="12">
    <source>
        <dbReference type="Proteomes" id="UP000756346"/>
    </source>
</evidence>
<evidence type="ECO:0000256" key="4">
    <source>
        <dbReference type="ARBA" id="ARBA00022723"/>
    </source>
</evidence>
<keyword evidence="6 8" id="KW-0408">Iron</keyword>
<reference evidence="11" key="1">
    <citation type="journal article" date="2021" name="Nat. Commun.">
        <title>Genetic determinants of endophytism in the Arabidopsis root mycobiome.</title>
        <authorList>
            <person name="Mesny F."/>
            <person name="Miyauchi S."/>
            <person name="Thiergart T."/>
            <person name="Pickel B."/>
            <person name="Atanasova L."/>
            <person name="Karlsson M."/>
            <person name="Huettel B."/>
            <person name="Barry K.W."/>
            <person name="Haridas S."/>
            <person name="Chen C."/>
            <person name="Bauer D."/>
            <person name="Andreopoulos W."/>
            <person name="Pangilinan J."/>
            <person name="LaButti K."/>
            <person name="Riley R."/>
            <person name="Lipzen A."/>
            <person name="Clum A."/>
            <person name="Drula E."/>
            <person name="Henrissat B."/>
            <person name="Kohler A."/>
            <person name="Grigoriev I.V."/>
            <person name="Martin F.M."/>
            <person name="Hacquard S."/>
        </authorList>
    </citation>
    <scope>NUCLEOTIDE SEQUENCE</scope>
    <source>
        <strain evidence="11">MPI-CAGE-CH-0230</strain>
    </source>
</reference>
<dbReference type="GO" id="GO:0016705">
    <property type="term" value="F:oxidoreductase activity, acting on paired donors, with incorporation or reduction of molecular oxygen"/>
    <property type="evidence" value="ECO:0007669"/>
    <property type="project" value="InterPro"/>
</dbReference>
<organism evidence="11 12">
    <name type="scientific">Microdochium trichocladiopsis</name>
    <dbReference type="NCBI Taxonomy" id="1682393"/>
    <lineage>
        <taxon>Eukaryota</taxon>
        <taxon>Fungi</taxon>
        <taxon>Dikarya</taxon>
        <taxon>Ascomycota</taxon>
        <taxon>Pezizomycotina</taxon>
        <taxon>Sordariomycetes</taxon>
        <taxon>Xylariomycetidae</taxon>
        <taxon>Xylariales</taxon>
        <taxon>Microdochiaceae</taxon>
        <taxon>Microdochium</taxon>
    </lineage>
</organism>
<feature type="region of interest" description="Disordered" evidence="9">
    <location>
        <begin position="317"/>
        <end position="338"/>
    </location>
</feature>
<dbReference type="RefSeq" id="XP_046006789.1">
    <property type="nucleotide sequence ID" value="XM_046161267.1"/>
</dbReference>
<dbReference type="GO" id="GO:0020037">
    <property type="term" value="F:heme binding"/>
    <property type="evidence" value="ECO:0007669"/>
    <property type="project" value="InterPro"/>
</dbReference>
<evidence type="ECO:0000256" key="1">
    <source>
        <dbReference type="ARBA" id="ARBA00001971"/>
    </source>
</evidence>
<evidence type="ECO:0000256" key="6">
    <source>
        <dbReference type="ARBA" id="ARBA00023004"/>
    </source>
</evidence>
<keyword evidence="10" id="KW-0812">Transmembrane</keyword>
<dbReference type="Pfam" id="PF00067">
    <property type="entry name" value="p450"/>
    <property type="match status" value="1"/>
</dbReference>
<dbReference type="EMBL" id="JAGTJQ010000011">
    <property type="protein sequence ID" value="KAH7018522.1"/>
    <property type="molecule type" value="Genomic_DNA"/>
</dbReference>
<dbReference type="SUPFAM" id="SSF48264">
    <property type="entry name" value="Cytochrome P450"/>
    <property type="match status" value="1"/>
</dbReference>
<sequence length="632" mass="69768">MYRTFEDVVARVAAVPRGYAVLGVTTFGLAAILHKLYTKRRAVRKLQKQGIPILPHSWLTGHLPILFEFYKDHPSDVNSIELEAWLIGNRKRFFPEATDPKDLPPVLYLDLWPVAADPLAFICDARLATQFLAPLPGVAGGVDRGPVMKVVLKPLTGGSDLASAEGEEWKMWRTRINPGFSSRNLTALVPEMIDEILVFAEGLEQMADSKGRSSDVDDGWGPVFQLWHRTSSLTADVIARALVDRRLHDQTTNRAGGAAVKAAMLDTMRIGKEQMTWSGWLSNLVSAGRKNASLLAKHHKDMDDFLDPAINSALGLSTRLPGTAPDDENNNTSGGGGGSGKTTIIQLLCSGTIPVDDNAFKFIQGTLKVMMFAGFDSTATAICWMFKELQDHPDSLAKLRAEHDRLFGAQEKEEDGHADNDTNQPPDCSTAATAKVLRKSPHLLNNLPYTAAVIKETLRLHMPIPVARQNHAASPTAHFQLVVDPASGQAYPTCGYAMFDGSAWIQRAPEYWGPRAGEFLPERWLVSVDDVGHPLHPTYSGPASDLYRPFALGPRQCIGRELAYTEMKLVAALVVRKFDLREAWEEWDKSRDHLDDKPKSTVRGQRLYATGQGAAQVKDDMPVQVRLARRTR</sequence>
<evidence type="ECO:0000256" key="2">
    <source>
        <dbReference type="ARBA" id="ARBA00005179"/>
    </source>
</evidence>
<evidence type="ECO:0000256" key="5">
    <source>
        <dbReference type="ARBA" id="ARBA00023002"/>
    </source>
</evidence>
<feature type="transmembrane region" description="Helical" evidence="10">
    <location>
        <begin position="20"/>
        <end position="38"/>
    </location>
</feature>
<dbReference type="PRINTS" id="PR00463">
    <property type="entry name" value="EP450I"/>
</dbReference>
<dbReference type="GO" id="GO:0005506">
    <property type="term" value="F:iron ion binding"/>
    <property type="evidence" value="ECO:0007669"/>
    <property type="project" value="InterPro"/>
</dbReference>
<dbReference type="Gene3D" id="1.10.630.10">
    <property type="entry name" value="Cytochrome P450"/>
    <property type="match status" value="1"/>
</dbReference>
<evidence type="ECO:0000256" key="3">
    <source>
        <dbReference type="ARBA" id="ARBA00022617"/>
    </source>
</evidence>
<comment type="cofactor">
    <cofactor evidence="1 8">
        <name>heme</name>
        <dbReference type="ChEBI" id="CHEBI:30413"/>
    </cofactor>
</comment>
<dbReference type="PRINTS" id="PR00385">
    <property type="entry name" value="P450"/>
</dbReference>